<keyword evidence="2" id="KW-1185">Reference proteome</keyword>
<dbReference type="EMBL" id="JBEPSM010000004">
    <property type="protein sequence ID" value="MET4636092.1"/>
    <property type="molecule type" value="Genomic_DNA"/>
</dbReference>
<dbReference type="RefSeq" id="WP_354553643.1">
    <property type="nucleotide sequence ID" value="NZ_JBEPSM010000004.1"/>
</dbReference>
<comment type="caution">
    <text evidence="1">The sequence shown here is derived from an EMBL/GenBank/DDBJ whole genome shotgun (WGS) entry which is preliminary data.</text>
</comment>
<protein>
    <submittedName>
        <fullName evidence="1">Uncharacterized protein</fullName>
    </submittedName>
</protein>
<organism evidence="1 2">
    <name type="scientific">Kaistia defluvii</name>
    <dbReference type="NCBI Taxonomy" id="410841"/>
    <lineage>
        <taxon>Bacteria</taxon>
        <taxon>Pseudomonadati</taxon>
        <taxon>Pseudomonadota</taxon>
        <taxon>Alphaproteobacteria</taxon>
        <taxon>Hyphomicrobiales</taxon>
        <taxon>Kaistiaceae</taxon>
        <taxon>Kaistia</taxon>
    </lineage>
</organism>
<evidence type="ECO:0000313" key="2">
    <source>
        <dbReference type="Proteomes" id="UP001549321"/>
    </source>
</evidence>
<dbReference type="Proteomes" id="UP001549321">
    <property type="component" value="Unassembled WGS sequence"/>
</dbReference>
<gene>
    <name evidence="1" type="ORF">ABIE08_004050</name>
</gene>
<proteinExistence type="predicted"/>
<reference evidence="1 2" key="1">
    <citation type="submission" date="2024-06" db="EMBL/GenBank/DDBJ databases">
        <title>Sorghum-associated microbial communities from plants grown in Nebraska, USA.</title>
        <authorList>
            <person name="Schachtman D."/>
        </authorList>
    </citation>
    <scope>NUCLEOTIDE SEQUENCE [LARGE SCALE GENOMIC DNA]</scope>
    <source>
        <strain evidence="1 2">3207</strain>
    </source>
</reference>
<evidence type="ECO:0000313" key="1">
    <source>
        <dbReference type="EMBL" id="MET4636092.1"/>
    </source>
</evidence>
<name>A0ABV2R497_9HYPH</name>
<accession>A0ABV2R497</accession>
<sequence length="156" mass="16946">MLFIQQSASAFRYERSQEKVRFSPIDHWLITLLRIGSTWTAVDGRVAENKPGMIAIRSLGQPCRGRALATTSVSLVIPVDTFSDRGGLPEAANHAVLGGQRARLLIEFISSVEESLGRLTLNDLASVRASLIEIVFNTVSHLVGPNSEKDPCSNTG</sequence>